<evidence type="ECO:0000256" key="1">
    <source>
        <dbReference type="ARBA" id="ARBA00004687"/>
    </source>
</evidence>
<dbReference type="Proteomes" id="UP000245884">
    <property type="component" value="Unassembled WGS sequence"/>
</dbReference>
<feature type="chain" id="PRO_5027843426" description="GPI8-GPI-anchor transamidase" evidence="7">
    <location>
        <begin position="22"/>
        <end position="360"/>
    </location>
</feature>
<evidence type="ECO:0000256" key="5">
    <source>
        <dbReference type="PIRSR" id="PIRSR019663-1"/>
    </source>
</evidence>
<evidence type="ECO:0000313" key="8">
    <source>
        <dbReference type="EMBL" id="PWN30342.1"/>
    </source>
</evidence>
<dbReference type="STRING" id="1569628.A0A316UYP7"/>
<accession>A0A316UYP7</accession>
<dbReference type="PIRSF" id="PIRSF019663">
    <property type="entry name" value="Legumain"/>
    <property type="match status" value="1"/>
</dbReference>
<dbReference type="PANTHER" id="PTHR48067:SF1">
    <property type="entry name" value="GPI-ANCHOR TRANSAMIDASE"/>
    <property type="match status" value="1"/>
</dbReference>
<feature type="region of interest" description="Disordered" evidence="6">
    <location>
        <begin position="339"/>
        <end position="360"/>
    </location>
</feature>
<dbReference type="FunFam" id="3.40.50.1460:FF:000016">
    <property type="entry name" value="GPI-anchor transamidase, putative"/>
    <property type="match status" value="1"/>
</dbReference>
<dbReference type="GO" id="GO:0006508">
    <property type="term" value="P:proteolysis"/>
    <property type="evidence" value="ECO:0007669"/>
    <property type="project" value="InterPro"/>
</dbReference>
<gene>
    <name evidence="8" type="ORF">BDZ90DRAFT_225203</name>
</gene>
<evidence type="ECO:0000313" key="9">
    <source>
        <dbReference type="Proteomes" id="UP000245884"/>
    </source>
</evidence>
<reference evidence="8 9" key="1">
    <citation type="journal article" date="2018" name="Mol. Biol. Evol.">
        <title>Broad Genomic Sampling Reveals a Smut Pathogenic Ancestry of the Fungal Clade Ustilaginomycotina.</title>
        <authorList>
            <person name="Kijpornyongpan T."/>
            <person name="Mondo S.J."/>
            <person name="Barry K."/>
            <person name="Sandor L."/>
            <person name="Lee J."/>
            <person name="Lipzen A."/>
            <person name="Pangilinan J."/>
            <person name="LaButti K."/>
            <person name="Hainaut M."/>
            <person name="Henrissat B."/>
            <person name="Grigoriev I.V."/>
            <person name="Spatafora J.W."/>
            <person name="Aime M.C."/>
        </authorList>
    </citation>
    <scope>NUCLEOTIDE SEQUENCE [LARGE SCALE GENOMIC DNA]</scope>
    <source>
        <strain evidence="8 9">MCA 5214</strain>
    </source>
</reference>
<dbReference type="OrthoDB" id="192611at2759"/>
<comment type="pathway">
    <text evidence="1">Glycolipid biosynthesis; glycosylphosphatidylinositol-anchor biosynthesis.</text>
</comment>
<dbReference type="PRINTS" id="PR00776">
    <property type="entry name" value="HEMOGLOBNASE"/>
</dbReference>
<dbReference type="PIRSF" id="PIRSF500138">
    <property type="entry name" value="GPI8"/>
    <property type="match status" value="1"/>
</dbReference>
<dbReference type="GO" id="GO:0003923">
    <property type="term" value="F:GPI-anchor transamidase activity"/>
    <property type="evidence" value="ECO:0007669"/>
    <property type="project" value="InterPro"/>
</dbReference>
<evidence type="ECO:0000256" key="3">
    <source>
        <dbReference type="ARBA" id="ARBA00022502"/>
    </source>
</evidence>
<feature type="active site" description="Nucleophile" evidence="5">
    <location>
        <position position="228"/>
    </location>
</feature>
<feature type="signal peptide" evidence="7">
    <location>
        <begin position="1"/>
        <end position="21"/>
    </location>
</feature>
<dbReference type="InterPro" id="IPR028361">
    <property type="entry name" value="GPI_transamidase"/>
</dbReference>
<protein>
    <recommendedName>
        <fullName evidence="10">GPI8-GPI-anchor transamidase</fullName>
    </recommendedName>
</protein>
<keyword evidence="3" id="KW-0337">GPI-anchor biosynthesis</keyword>
<proteinExistence type="inferred from homology"/>
<dbReference type="RefSeq" id="XP_025364954.1">
    <property type="nucleotide sequence ID" value="XM_025504657.1"/>
</dbReference>
<dbReference type="GeneID" id="37026480"/>
<keyword evidence="9" id="KW-1185">Reference proteome</keyword>
<evidence type="ECO:0000256" key="4">
    <source>
        <dbReference type="ARBA" id="ARBA00022729"/>
    </source>
</evidence>
<keyword evidence="4 7" id="KW-0732">Signal</keyword>
<dbReference type="InterPro" id="IPR001096">
    <property type="entry name" value="Peptidase_C13"/>
</dbReference>
<sequence>MRLGFVSLILAPLLLALTALALPLLVPSLFISQAQADQIERFFAATSADSAANTTSHHAQTHGHTNNWAVLVSASRFWFNYRHMSNTLGLYRVVKRLGIPDSQIILMLADDAACDPRNRFPGNVWADSNRALDLYGGEIQVDYKGSEVTVEALIRLLTGRHPPSLPASKRLLSDSSSNVLLYLTGHGGEDFLKFQDAEELGAWDLADALGQMDAKRRYHELLFIIDTCQANSMYSKIYSPNVIAVGSSQVGQNSYSHHTDADLGIALIDRFTRFVLGYLDGIDKTSGLRLVDLFGAWDSEELHSDPGVRSDLLRTRKLEDVKLTDFFGGRRRGVTIDAPAPGKGRRRRAVHGVGKDATAG</sequence>
<dbReference type="GO" id="GO:0006506">
    <property type="term" value="P:GPI anchor biosynthetic process"/>
    <property type="evidence" value="ECO:0007669"/>
    <property type="project" value="UniProtKB-UniPathway"/>
</dbReference>
<dbReference type="GO" id="GO:0042765">
    <property type="term" value="C:GPI-anchor transamidase complex"/>
    <property type="evidence" value="ECO:0007669"/>
    <property type="project" value="InterPro"/>
</dbReference>
<evidence type="ECO:0000256" key="2">
    <source>
        <dbReference type="ARBA" id="ARBA00009941"/>
    </source>
</evidence>
<dbReference type="Pfam" id="PF01650">
    <property type="entry name" value="Peptidase_C13"/>
    <property type="match status" value="1"/>
</dbReference>
<evidence type="ECO:0000256" key="6">
    <source>
        <dbReference type="SAM" id="MobiDB-lite"/>
    </source>
</evidence>
<dbReference type="GO" id="GO:0016255">
    <property type="term" value="P:attachment of GPI anchor to protein"/>
    <property type="evidence" value="ECO:0007669"/>
    <property type="project" value="InterPro"/>
</dbReference>
<dbReference type="PANTHER" id="PTHR48067">
    <property type="entry name" value="GPI-ANCHOR TRANSAMIDASE"/>
    <property type="match status" value="1"/>
</dbReference>
<comment type="similarity">
    <text evidence="2">Belongs to the peptidase C13 family.</text>
</comment>
<dbReference type="AlphaFoldDB" id="A0A316UYP7"/>
<name>A0A316UYP7_9BASI</name>
<organism evidence="8 9">
    <name type="scientific">Jaminaea rosea</name>
    <dbReference type="NCBI Taxonomy" id="1569628"/>
    <lineage>
        <taxon>Eukaryota</taxon>
        <taxon>Fungi</taxon>
        <taxon>Dikarya</taxon>
        <taxon>Basidiomycota</taxon>
        <taxon>Ustilaginomycotina</taxon>
        <taxon>Exobasidiomycetes</taxon>
        <taxon>Microstromatales</taxon>
        <taxon>Microstromatales incertae sedis</taxon>
        <taxon>Jaminaea</taxon>
    </lineage>
</organism>
<dbReference type="EMBL" id="KZ819662">
    <property type="protein sequence ID" value="PWN30342.1"/>
    <property type="molecule type" value="Genomic_DNA"/>
</dbReference>
<dbReference type="UniPathway" id="UPA00196"/>
<dbReference type="Gene3D" id="3.40.50.1460">
    <property type="match status" value="1"/>
</dbReference>
<evidence type="ECO:0008006" key="10">
    <source>
        <dbReference type="Google" id="ProtNLM"/>
    </source>
</evidence>
<evidence type="ECO:0000256" key="7">
    <source>
        <dbReference type="SAM" id="SignalP"/>
    </source>
</evidence>
<feature type="active site" evidence="5">
    <location>
        <position position="186"/>
    </location>
</feature>